<feature type="transmembrane region" description="Helical" evidence="1">
    <location>
        <begin position="287"/>
        <end position="308"/>
    </location>
</feature>
<dbReference type="CDD" id="cd01948">
    <property type="entry name" value="EAL"/>
    <property type="match status" value="1"/>
</dbReference>
<dbReference type="Proteomes" id="UP000598174">
    <property type="component" value="Unassembled WGS sequence"/>
</dbReference>
<keyword evidence="1" id="KW-0472">Membrane</keyword>
<dbReference type="Gene3D" id="3.30.70.270">
    <property type="match status" value="1"/>
</dbReference>
<dbReference type="SMART" id="SM00052">
    <property type="entry name" value="EAL"/>
    <property type="match status" value="1"/>
</dbReference>
<comment type="caution">
    <text evidence="4">The sequence shown here is derived from an EMBL/GenBank/DDBJ whole genome shotgun (WGS) entry which is preliminary data.</text>
</comment>
<dbReference type="EMBL" id="BOMM01000015">
    <property type="protein sequence ID" value="GIE10290.1"/>
    <property type="molecule type" value="Genomic_DNA"/>
</dbReference>
<evidence type="ECO:0000259" key="2">
    <source>
        <dbReference type="PROSITE" id="PS50883"/>
    </source>
</evidence>
<dbReference type="PROSITE" id="PS50887">
    <property type="entry name" value="GGDEF"/>
    <property type="match status" value="1"/>
</dbReference>
<dbReference type="InterPro" id="IPR052155">
    <property type="entry name" value="Biofilm_reg_signaling"/>
</dbReference>
<dbReference type="InterPro" id="IPR029787">
    <property type="entry name" value="Nucleotide_cyclase"/>
</dbReference>
<feature type="transmembrane region" description="Helical" evidence="1">
    <location>
        <begin position="190"/>
        <end position="211"/>
    </location>
</feature>
<evidence type="ECO:0000313" key="4">
    <source>
        <dbReference type="EMBL" id="GIE10290.1"/>
    </source>
</evidence>
<gene>
    <name evidence="4" type="ORF">Afe05nite_21300</name>
</gene>
<dbReference type="Gene3D" id="3.20.20.450">
    <property type="entry name" value="EAL domain"/>
    <property type="match status" value="1"/>
</dbReference>
<feature type="transmembrane region" description="Helical" evidence="1">
    <location>
        <begin position="35"/>
        <end position="53"/>
    </location>
</feature>
<name>A0A919MF78_9ACTN</name>
<feature type="transmembrane region" description="Helical" evidence="1">
    <location>
        <begin position="217"/>
        <end position="236"/>
    </location>
</feature>
<feature type="domain" description="EAL" evidence="2">
    <location>
        <begin position="483"/>
        <end position="733"/>
    </location>
</feature>
<evidence type="ECO:0008006" key="6">
    <source>
        <dbReference type="Google" id="ProtNLM"/>
    </source>
</evidence>
<dbReference type="InterPro" id="IPR035919">
    <property type="entry name" value="EAL_sf"/>
</dbReference>
<dbReference type="NCBIfam" id="TIGR00254">
    <property type="entry name" value="GGDEF"/>
    <property type="match status" value="1"/>
</dbReference>
<feature type="transmembrane region" description="Helical" evidence="1">
    <location>
        <begin position="158"/>
        <end position="178"/>
    </location>
</feature>
<dbReference type="InterPro" id="IPR043128">
    <property type="entry name" value="Rev_trsase/Diguanyl_cyclase"/>
</dbReference>
<organism evidence="4 5">
    <name type="scientific">Paractinoplanes ferrugineus</name>
    <dbReference type="NCBI Taxonomy" id="113564"/>
    <lineage>
        <taxon>Bacteria</taxon>
        <taxon>Bacillati</taxon>
        <taxon>Actinomycetota</taxon>
        <taxon>Actinomycetes</taxon>
        <taxon>Micromonosporales</taxon>
        <taxon>Micromonosporaceae</taxon>
        <taxon>Paractinoplanes</taxon>
    </lineage>
</organism>
<dbReference type="Pfam" id="PF00990">
    <property type="entry name" value="GGDEF"/>
    <property type="match status" value="1"/>
</dbReference>
<evidence type="ECO:0000256" key="1">
    <source>
        <dbReference type="SAM" id="Phobius"/>
    </source>
</evidence>
<dbReference type="PANTHER" id="PTHR44757:SF2">
    <property type="entry name" value="BIOFILM ARCHITECTURE MAINTENANCE PROTEIN MBAA"/>
    <property type="match status" value="1"/>
</dbReference>
<feature type="transmembrane region" description="Helical" evidence="1">
    <location>
        <begin position="257"/>
        <end position="281"/>
    </location>
</feature>
<sequence>MGRDRLWVAALAAGTTATGAYFLLPRQGLAQNLAYNAIGLVFAAAMVAGVRLFRPARPVLWYLFSAGQLMSVGGDVVWEVYQYVLHRSPYPSPADVLYLGCYPLLAAGLVVLTRERRGRDESALIDTAIVGTGLCLVFGLFVIQPIAAASDGSTLEWLISVAYPMADAVLLIIVARLYTGSSRRTVAERLLGIAAVLLLIGDIAFAVLTQYSSYEGGNLLDATFLMSYVVWGVAALHPSMAVRSGTAALSGPARVGLIRLAALTAVSLLAPAMMFVPAVMGKGVDRFAVGVGSILLFLLVAARMAGFVRRVQKQAARLEDLAMHDELTGQANRRHFLRRLEQALAAGRPAVIRLNVNDFKRINDQLGHAVGDHLLARLGGQIAVLAGETAVVARIGGDEFAVLLPDAGRTADVLDRLVAGFDAPVAAGGHHLLVRTSVGVAEAGDVTEPLEILRRADLAVFASRGSGRPRHFTPELDRLAHEEATVGAELRTALRDGQFRLVFQPIVELPHGRVVAVETLVRWEHPRLGTVSPAVFIPIAERNGLIVELGAWILREACREMVADPHSPERISVNVSPRQLAHPDLVRTIADTLTEFGLPAERLTIEVTETAVFDGGPAIEALHQLRALGIRIALDDFGTGHSSLTLLRTVPAQVLKVDKSFVDEITVGGQSAVIAGGLIEIANGLGMTAVAEGVETAGQAEVLYQLGYRLAQGYYFGRPAGTMPRTPTAALRP</sequence>
<keyword evidence="1" id="KW-0812">Transmembrane</keyword>
<evidence type="ECO:0000259" key="3">
    <source>
        <dbReference type="PROSITE" id="PS50887"/>
    </source>
</evidence>
<dbReference type="InterPro" id="IPR001633">
    <property type="entry name" value="EAL_dom"/>
</dbReference>
<feature type="transmembrane region" description="Helical" evidence="1">
    <location>
        <begin position="124"/>
        <end position="146"/>
    </location>
</feature>
<dbReference type="PROSITE" id="PS50883">
    <property type="entry name" value="EAL"/>
    <property type="match status" value="1"/>
</dbReference>
<reference evidence="4" key="1">
    <citation type="submission" date="2021-01" db="EMBL/GenBank/DDBJ databases">
        <title>Whole genome shotgun sequence of Actinoplanes ferrugineus NBRC 15555.</title>
        <authorList>
            <person name="Komaki H."/>
            <person name="Tamura T."/>
        </authorList>
    </citation>
    <scope>NUCLEOTIDE SEQUENCE</scope>
    <source>
        <strain evidence="4">NBRC 15555</strain>
    </source>
</reference>
<proteinExistence type="predicted"/>
<dbReference type="SMART" id="SM00267">
    <property type="entry name" value="GGDEF"/>
    <property type="match status" value="1"/>
</dbReference>
<evidence type="ECO:0000313" key="5">
    <source>
        <dbReference type="Proteomes" id="UP000598174"/>
    </source>
</evidence>
<dbReference type="SUPFAM" id="SSF55073">
    <property type="entry name" value="Nucleotide cyclase"/>
    <property type="match status" value="1"/>
</dbReference>
<feature type="domain" description="GGDEF" evidence="3">
    <location>
        <begin position="347"/>
        <end position="476"/>
    </location>
</feature>
<keyword evidence="5" id="KW-1185">Reference proteome</keyword>
<dbReference type="PANTHER" id="PTHR44757">
    <property type="entry name" value="DIGUANYLATE CYCLASE DGCP"/>
    <property type="match status" value="1"/>
</dbReference>
<dbReference type="RefSeq" id="WP_203816860.1">
    <property type="nucleotide sequence ID" value="NZ_BAAABP010000031.1"/>
</dbReference>
<accession>A0A919MF78</accession>
<dbReference type="AlphaFoldDB" id="A0A919MF78"/>
<dbReference type="InterPro" id="IPR000160">
    <property type="entry name" value="GGDEF_dom"/>
</dbReference>
<keyword evidence="1" id="KW-1133">Transmembrane helix</keyword>
<feature type="transmembrane region" description="Helical" evidence="1">
    <location>
        <begin position="96"/>
        <end position="112"/>
    </location>
</feature>
<protein>
    <recommendedName>
        <fullName evidence="6">Diguanylate cyclase (GGDEF)-like protein</fullName>
    </recommendedName>
</protein>
<dbReference type="SUPFAM" id="SSF141868">
    <property type="entry name" value="EAL domain-like"/>
    <property type="match status" value="1"/>
</dbReference>
<dbReference type="CDD" id="cd01949">
    <property type="entry name" value="GGDEF"/>
    <property type="match status" value="1"/>
</dbReference>
<dbReference type="Pfam" id="PF00563">
    <property type="entry name" value="EAL"/>
    <property type="match status" value="1"/>
</dbReference>
<feature type="transmembrane region" description="Helical" evidence="1">
    <location>
        <begin position="60"/>
        <end position="84"/>
    </location>
</feature>